<name>A0A5T4LP59_SALER</name>
<reference evidence="2" key="1">
    <citation type="submission" date="2018-07" db="EMBL/GenBank/DDBJ databases">
        <authorList>
            <consortium name="PulseNet: The National Subtyping Network for Foodborne Disease Surveillance"/>
            <person name="Tarr C.L."/>
            <person name="Trees E."/>
            <person name="Katz L.S."/>
            <person name="Carleton-Romer H.A."/>
            <person name="Stroika S."/>
            <person name="Kucerova Z."/>
            <person name="Roache K.F."/>
            <person name="Sabol A.L."/>
            <person name="Besser J."/>
            <person name="Gerner-Smidt P."/>
        </authorList>
    </citation>
    <scope>NUCLEOTIDE SEQUENCE</scope>
    <source>
        <strain evidence="2">PNUSAS031704</strain>
    </source>
</reference>
<proteinExistence type="predicted"/>
<evidence type="ECO:0000313" key="2">
    <source>
        <dbReference type="EMBL" id="EBL7518562.1"/>
    </source>
</evidence>
<organism evidence="2">
    <name type="scientific">Salmonella enterica</name>
    <name type="common">Salmonella choleraesuis</name>
    <dbReference type="NCBI Taxonomy" id="28901"/>
    <lineage>
        <taxon>Bacteria</taxon>
        <taxon>Pseudomonadati</taxon>
        <taxon>Pseudomonadota</taxon>
        <taxon>Gammaproteobacteria</taxon>
        <taxon>Enterobacterales</taxon>
        <taxon>Enterobacteriaceae</taxon>
        <taxon>Salmonella</taxon>
    </lineage>
</organism>
<dbReference type="EMBL" id="AAGACD010000008">
    <property type="protein sequence ID" value="EBL7518562.1"/>
    <property type="molecule type" value="Genomic_DNA"/>
</dbReference>
<evidence type="ECO:0000256" key="1">
    <source>
        <dbReference type="SAM" id="SignalP"/>
    </source>
</evidence>
<comment type="caution">
    <text evidence="2">The sequence shown here is derived from an EMBL/GenBank/DDBJ whole genome shotgun (WGS) entry which is preliminary data.</text>
</comment>
<gene>
    <name evidence="2" type="ORF">C1B90_21225</name>
</gene>
<dbReference type="AlphaFoldDB" id="A0A5T4LP59"/>
<keyword evidence="1" id="KW-0732">Signal</keyword>
<protein>
    <submittedName>
        <fullName evidence="2">Uncharacterized protein</fullName>
    </submittedName>
</protein>
<sequence length="198" mass="22292">MKAMKYIFLLSIILLQWESFANTTSITDNGKIATIQMPLTAKIGIEAIMRDNITVIPLSGLYEHIAWDAANRKFVDHDFLIRVQKSSAVQVLVEIINDQYTCSYNNPNWLLNLPQTIAKVNNGYNYTIKWSGGTQNMGISREAVIDDTSNWLTNYTTGEKYIDLTLKINFPDLTSHTILLDRGGICQGSVTILLSNKL</sequence>
<accession>A0A5T4LP59</accession>
<feature type="signal peptide" evidence="1">
    <location>
        <begin position="1"/>
        <end position="21"/>
    </location>
</feature>
<feature type="chain" id="PRO_5026177319" evidence="1">
    <location>
        <begin position="22"/>
        <end position="198"/>
    </location>
</feature>